<dbReference type="GO" id="GO:0005524">
    <property type="term" value="F:ATP binding"/>
    <property type="evidence" value="ECO:0007669"/>
    <property type="project" value="UniProtKB-KW"/>
</dbReference>
<evidence type="ECO:0000256" key="3">
    <source>
        <dbReference type="ARBA" id="ARBA00022741"/>
    </source>
</evidence>
<dbReference type="InterPro" id="IPR027417">
    <property type="entry name" value="P-loop_NTPase"/>
</dbReference>
<dbReference type="InterPro" id="IPR003439">
    <property type="entry name" value="ABC_transporter-like_ATP-bd"/>
</dbReference>
<evidence type="ECO:0000256" key="4">
    <source>
        <dbReference type="ARBA" id="ARBA00022840"/>
    </source>
</evidence>
<dbReference type="Gene3D" id="3.40.50.300">
    <property type="entry name" value="P-loop containing nucleotide triphosphate hydrolases"/>
    <property type="match status" value="1"/>
</dbReference>
<dbReference type="Proteomes" id="UP000677804">
    <property type="component" value="Chromosome"/>
</dbReference>
<feature type="compositionally biased region" description="Pro residues" evidence="6">
    <location>
        <begin position="1"/>
        <end position="19"/>
    </location>
</feature>
<evidence type="ECO:0000313" key="9">
    <source>
        <dbReference type="Proteomes" id="UP000677804"/>
    </source>
</evidence>
<dbReference type="CDD" id="cd03230">
    <property type="entry name" value="ABC_DR_subfamily_A"/>
    <property type="match status" value="1"/>
</dbReference>
<dbReference type="RefSeq" id="WP_207341591.1">
    <property type="nucleotide sequence ID" value="NZ_CP074405.1"/>
</dbReference>
<name>A0ABX8D8A8_9CELL</name>
<keyword evidence="3" id="KW-0547">Nucleotide-binding</keyword>
<dbReference type="InterPro" id="IPR050763">
    <property type="entry name" value="ABC_transporter_ATP-binding"/>
</dbReference>
<evidence type="ECO:0000313" key="8">
    <source>
        <dbReference type="EMBL" id="QVI63273.1"/>
    </source>
</evidence>
<dbReference type="PROSITE" id="PS50893">
    <property type="entry name" value="ABC_TRANSPORTER_2"/>
    <property type="match status" value="1"/>
</dbReference>
<dbReference type="Pfam" id="PF00005">
    <property type="entry name" value="ABC_tran"/>
    <property type="match status" value="1"/>
</dbReference>
<keyword evidence="4 8" id="KW-0067">ATP-binding</keyword>
<protein>
    <submittedName>
        <fullName evidence="8">ABC transporter ATP-binding protein</fullName>
    </submittedName>
</protein>
<feature type="domain" description="ABC transporter" evidence="7">
    <location>
        <begin position="43"/>
        <end position="273"/>
    </location>
</feature>
<evidence type="ECO:0000259" key="7">
    <source>
        <dbReference type="PROSITE" id="PS50893"/>
    </source>
</evidence>
<feature type="region of interest" description="Disordered" evidence="6">
    <location>
        <begin position="1"/>
        <end position="39"/>
    </location>
</feature>
<evidence type="ECO:0000256" key="1">
    <source>
        <dbReference type="ARBA" id="ARBA00004202"/>
    </source>
</evidence>
<sequence length="291" mass="29923">MTTPDAVPPPAPGPVPGPSGAPGVAPTTAAPGAPSPRPGAPALALQGMWRRFGDKVAVAGIDLTIPSGSFYGLVGPNGAGKTTSLSMATGLLRPDAGTVLVHGVDLWANPVEVKRMLGVLPDGVRLFDRLTGAQLVTYAGLLQGLDRATVAARTDDLLAAVGLSDDRDTLVVDYSAGMTKKVALACALVHAPRVLVLDEPFEAVDPVSAANIREILHQYVAGGGTVVVSSHVMDLVQRMCDHVAVIAEGHVLAAGTVDEVRAGRSLEERFVELVGGRITGEGLAWLRTSSD</sequence>
<comment type="subcellular location">
    <subcellularLocation>
        <location evidence="1">Cell membrane</location>
        <topology evidence="1">Peripheral membrane protein</topology>
    </subcellularLocation>
</comment>
<dbReference type="InterPro" id="IPR003593">
    <property type="entry name" value="AAA+_ATPase"/>
</dbReference>
<gene>
    <name evidence="8" type="ORF">KG103_05100</name>
</gene>
<proteinExistence type="predicted"/>
<dbReference type="EMBL" id="CP074405">
    <property type="protein sequence ID" value="QVI63273.1"/>
    <property type="molecule type" value="Genomic_DNA"/>
</dbReference>
<reference evidence="8 9" key="1">
    <citation type="submission" date="2021-05" db="EMBL/GenBank/DDBJ databases">
        <title>Novel species in genus Cellulomonas.</title>
        <authorList>
            <person name="Zhang G."/>
        </authorList>
    </citation>
    <scope>NUCLEOTIDE SEQUENCE [LARGE SCALE GENOMIC DNA]</scope>
    <source>
        <strain evidence="9">zg-ZUI222</strain>
    </source>
</reference>
<keyword evidence="5" id="KW-0046">Antibiotic resistance</keyword>
<dbReference type="SMART" id="SM00382">
    <property type="entry name" value="AAA"/>
    <property type="match status" value="1"/>
</dbReference>
<dbReference type="SUPFAM" id="SSF52540">
    <property type="entry name" value="P-loop containing nucleoside triphosphate hydrolases"/>
    <property type="match status" value="1"/>
</dbReference>
<keyword evidence="9" id="KW-1185">Reference proteome</keyword>
<evidence type="ECO:0000256" key="5">
    <source>
        <dbReference type="ARBA" id="ARBA00023251"/>
    </source>
</evidence>
<organism evidence="8 9">
    <name type="scientific">Cellulomonas wangleii</name>
    <dbReference type="NCBI Taxonomy" id="2816956"/>
    <lineage>
        <taxon>Bacteria</taxon>
        <taxon>Bacillati</taxon>
        <taxon>Actinomycetota</taxon>
        <taxon>Actinomycetes</taxon>
        <taxon>Micrococcales</taxon>
        <taxon>Cellulomonadaceae</taxon>
        <taxon>Cellulomonas</taxon>
    </lineage>
</organism>
<evidence type="ECO:0000256" key="2">
    <source>
        <dbReference type="ARBA" id="ARBA00022448"/>
    </source>
</evidence>
<dbReference type="PANTHER" id="PTHR42711:SF19">
    <property type="entry name" value="DOXORUBICIN RESISTANCE ATP-BINDING PROTEIN DRRA"/>
    <property type="match status" value="1"/>
</dbReference>
<evidence type="ECO:0000256" key="6">
    <source>
        <dbReference type="SAM" id="MobiDB-lite"/>
    </source>
</evidence>
<dbReference type="PANTHER" id="PTHR42711">
    <property type="entry name" value="ABC TRANSPORTER ATP-BINDING PROTEIN"/>
    <property type="match status" value="1"/>
</dbReference>
<feature type="compositionally biased region" description="Low complexity" evidence="6">
    <location>
        <begin position="21"/>
        <end position="32"/>
    </location>
</feature>
<keyword evidence="2" id="KW-0813">Transport</keyword>
<accession>A0ABX8D8A8</accession>